<evidence type="ECO:0000313" key="3">
    <source>
        <dbReference type="Proteomes" id="UP000316988"/>
    </source>
</evidence>
<dbReference type="Proteomes" id="UP000316988">
    <property type="component" value="Unassembled WGS sequence"/>
</dbReference>
<dbReference type="InterPro" id="IPR050625">
    <property type="entry name" value="ParA/MinD_ATPase"/>
</dbReference>
<proteinExistence type="predicted"/>
<keyword evidence="3" id="KW-1185">Reference proteome</keyword>
<dbReference type="InterPro" id="IPR022521">
    <property type="entry name" value="Rv3660c"/>
</dbReference>
<dbReference type="InterPro" id="IPR059050">
    <property type="entry name" value="Rv3660c_N"/>
</dbReference>
<dbReference type="AlphaFoldDB" id="A0A554SD03"/>
<dbReference type="InterPro" id="IPR027417">
    <property type="entry name" value="P-loop_NTPase"/>
</dbReference>
<dbReference type="OrthoDB" id="3252838at2"/>
<protein>
    <recommendedName>
        <fullName evidence="1">Rv3660c-like CheY-like N-terminal domain-containing protein</fullName>
    </recommendedName>
</protein>
<accession>A0A554SD03</accession>
<dbReference type="NCBIfam" id="TIGR03815">
    <property type="entry name" value="CpaE_hom_Actino"/>
    <property type="match status" value="1"/>
</dbReference>
<dbReference type="RefSeq" id="WP_143912665.1">
    <property type="nucleotide sequence ID" value="NZ_VLNT01000004.1"/>
</dbReference>
<dbReference type="GO" id="GO:0016887">
    <property type="term" value="F:ATP hydrolysis activity"/>
    <property type="evidence" value="ECO:0007669"/>
    <property type="project" value="TreeGrafter"/>
</dbReference>
<dbReference type="GO" id="GO:0009898">
    <property type="term" value="C:cytoplasmic side of plasma membrane"/>
    <property type="evidence" value="ECO:0007669"/>
    <property type="project" value="TreeGrafter"/>
</dbReference>
<dbReference type="PANTHER" id="PTHR43384:SF11">
    <property type="entry name" value="SEPTUM SITE DETERMINING PROTEIN"/>
    <property type="match status" value="1"/>
</dbReference>
<dbReference type="GO" id="GO:0051782">
    <property type="term" value="P:negative regulation of cell division"/>
    <property type="evidence" value="ECO:0007669"/>
    <property type="project" value="TreeGrafter"/>
</dbReference>
<name>A0A554SD03_9ACTN</name>
<sequence>MSSIGVISQNTSLIERGRRWGAAVGAEVVDVAEASAVRRVWRTAGAIVVGGDELAALATAGLARRDHVLVVEEAPAERLWRDAVAVGAVGVFAPQDDDAITGALTAALDGRGAACVLSVVGLTGGIGASTLTVGCAQLAGQRGMRALAVDADAEGPGLHTTAGNENTPGLRWHDIARADGHVAARALAEAFPMAAGSAVLSFGPEDRPPVAPGPVLSAVERGFDVVIADVPRHAVSTELGADIIARSVALVLLVPENVTGVSAARRSVARWRELNDRRLVVSRAVRAGLGPGDVERSLGLPVLTRLRRDRRLAEDVEAGRGPVRSRSLRRVAGRVLDAVGIEDAS</sequence>
<organism evidence="2 3">
    <name type="scientific">Aeromicrobium piscarium</name>
    <dbReference type="NCBI Taxonomy" id="2590901"/>
    <lineage>
        <taxon>Bacteria</taxon>
        <taxon>Bacillati</taxon>
        <taxon>Actinomycetota</taxon>
        <taxon>Actinomycetes</taxon>
        <taxon>Propionibacteriales</taxon>
        <taxon>Nocardioidaceae</taxon>
        <taxon>Aeromicrobium</taxon>
    </lineage>
</organism>
<feature type="domain" description="Rv3660c-like CheY-like N-terminal" evidence="1">
    <location>
        <begin position="10"/>
        <end position="110"/>
    </location>
</feature>
<dbReference type="PANTHER" id="PTHR43384">
    <property type="entry name" value="SEPTUM SITE-DETERMINING PROTEIN MIND HOMOLOG, CHLOROPLASTIC-RELATED"/>
    <property type="match status" value="1"/>
</dbReference>
<dbReference type="GO" id="GO:0005829">
    <property type="term" value="C:cytosol"/>
    <property type="evidence" value="ECO:0007669"/>
    <property type="project" value="TreeGrafter"/>
</dbReference>
<dbReference type="SUPFAM" id="SSF52540">
    <property type="entry name" value="P-loop containing nucleoside triphosphate hydrolases"/>
    <property type="match status" value="1"/>
</dbReference>
<dbReference type="GO" id="GO:0005524">
    <property type="term" value="F:ATP binding"/>
    <property type="evidence" value="ECO:0007669"/>
    <property type="project" value="TreeGrafter"/>
</dbReference>
<gene>
    <name evidence="2" type="ORF">FNM00_06630</name>
</gene>
<comment type="caution">
    <text evidence="2">The sequence shown here is derived from an EMBL/GenBank/DDBJ whole genome shotgun (WGS) entry which is preliminary data.</text>
</comment>
<dbReference type="Pfam" id="PF26563">
    <property type="entry name" value="Rv3660c_N"/>
    <property type="match status" value="1"/>
</dbReference>
<dbReference type="Gene3D" id="3.40.50.300">
    <property type="entry name" value="P-loop containing nucleotide triphosphate hydrolases"/>
    <property type="match status" value="1"/>
</dbReference>
<evidence type="ECO:0000313" key="2">
    <source>
        <dbReference type="EMBL" id="TSD64221.1"/>
    </source>
</evidence>
<reference evidence="2 3" key="1">
    <citation type="submission" date="2019-07" db="EMBL/GenBank/DDBJ databases">
        <authorList>
            <person name="Zhao L.H."/>
        </authorList>
    </citation>
    <scope>NUCLEOTIDE SEQUENCE [LARGE SCALE GENOMIC DNA]</scope>
    <source>
        <strain evidence="2 3">Co35</strain>
    </source>
</reference>
<dbReference type="EMBL" id="VLNT01000004">
    <property type="protein sequence ID" value="TSD64221.1"/>
    <property type="molecule type" value="Genomic_DNA"/>
</dbReference>
<evidence type="ECO:0000259" key="1">
    <source>
        <dbReference type="Pfam" id="PF26563"/>
    </source>
</evidence>